<dbReference type="Gene3D" id="2.120.10.30">
    <property type="entry name" value="TolB, C-terminal domain"/>
    <property type="match status" value="1"/>
</dbReference>
<dbReference type="Proteomes" id="UP001348098">
    <property type="component" value="Unassembled WGS sequence"/>
</dbReference>
<evidence type="ECO:0000313" key="3">
    <source>
        <dbReference type="Proteomes" id="UP001348098"/>
    </source>
</evidence>
<accession>A0ABU6B301</accession>
<gene>
    <name evidence="2" type="ORF">U3653_27425</name>
</gene>
<feature type="region of interest" description="Disordered" evidence="1">
    <location>
        <begin position="1"/>
        <end position="20"/>
    </location>
</feature>
<dbReference type="PANTHER" id="PTHR40274">
    <property type="entry name" value="VIRGINIAMYCIN B LYASE"/>
    <property type="match status" value="1"/>
</dbReference>
<organism evidence="2 3">
    <name type="scientific">Nocardia implantans</name>
    <dbReference type="NCBI Taxonomy" id="3108168"/>
    <lineage>
        <taxon>Bacteria</taxon>
        <taxon>Bacillati</taxon>
        <taxon>Actinomycetota</taxon>
        <taxon>Actinomycetes</taxon>
        <taxon>Mycobacteriales</taxon>
        <taxon>Nocardiaceae</taxon>
        <taxon>Nocardia</taxon>
    </lineage>
</organism>
<dbReference type="PANTHER" id="PTHR40274:SF3">
    <property type="entry name" value="VIRGINIAMYCIN B LYASE"/>
    <property type="match status" value="1"/>
</dbReference>
<feature type="compositionally biased region" description="Basic and acidic residues" evidence="1">
    <location>
        <begin position="11"/>
        <end position="20"/>
    </location>
</feature>
<reference evidence="2 3" key="1">
    <citation type="submission" date="2023-12" db="EMBL/GenBank/DDBJ databases">
        <title>novel species in genus Nocarida.</title>
        <authorList>
            <person name="Li Z."/>
        </authorList>
    </citation>
    <scope>NUCLEOTIDE SEQUENCE [LARGE SCALE GENOMIC DNA]</scope>
    <source>
        <strain evidence="2 3">CDC186</strain>
    </source>
</reference>
<protein>
    <recommendedName>
        <fullName evidence="4">SMP-30/Gluconolactonase/LRE-like region domain-containing protein</fullName>
    </recommendedName>
</protein>
<dbReference type="RefSeq" id="WP_195082072.1">
    <property type="nucleotide sequence ID" value="NZ_JAYESH010000009.1"/>
</dbReference>
<dbReference type="EMBL" id="JAYKYQ010000013">
    <property type="protein sequence ID" value="MEB3513774.1"/>
    <property type="molecule type" value="Genomic_DNA"/>
</dbReference>
<name>A0ABU6B301_9NOCA</name>
<evidence type="ECO:0000313" key="2">
    <source>
        <dbReference type="EMBL" id="MEB3513774.1"/>
    </source>
</evidence>
<sequence length="329" mass="33620">MGPRDSAPETAKIRDDSYRPEPEVPALRTLRRRGVFLSSAAALALTGVFAPSAGAAPPIAACDPAGAVTAVAAQTPVLDWAENLGYDAQGNLWVSRLYRNEVQRYDAAGALTATVPVEFPGAVRLGPDGLLYVVYGDAPVSVIRPGGVVRFDPAAAVPQPEVFVSGLTMPNGAAFDPNGNLYVAGLSGVVKVRPDASVDTAWSAPSAGLAANGAVVHDGVLYVTANGGPLGRVIRIPLDAPASRSTVADLSARLAGLPDFADDLLADPSGILYVTTLTGQLVRVDPATGATCTVLNGQPLTAVADVPGRPGEVIASTESGALLRINLSR</sequence>
<evidence type="ECO:0008006" key="4">
    <source>
        <dbReference type="Google" id="ProtNLM"/>
    </source>
</evidence>
<proteinExistence type="predicted"/>
<dbReference type="InterPro" id="IPR011042">
    <property type="entry name" value="6-blade_b-propeller_TolB-like"/>
</dbReference>
<dbReference type="SUPFAM" id="SSF63829">
    <property type="entry name" value="Calcium-dependent phosphotriesterase"/>
    <property type="match status" value="1"/>
</dbReference>
<dbReference type="InterPro" id="IPR051344">
    <property type="entry name" value="Vgb"/>
</dbReference>
<evidence type="ECO:0000256" key="1">
    <source>
        <dbReference type="SAM" id="MobiDB-lite"/>
    </source>
</evidence>
<keyword evidence="3" id="KW-1185">Reference proteome</keyword>
<comment type="caution">
    <text evidence="2">The sequence shown here is derived from an EMBL/GenBank/DDBJ whole genome shotgun (WGS) entry which is preliminary data.</text>
</comment>